<dbReference type="Proteomes" id="UP000316905">
    <property type="component" value="Unassembled WGS sequence"/>
</dbReference>
<dbReference type="InterPro" id="IPR006439">
    <property type="entry name" value="HAD-SF_hydro_IA"/>
</dbReference>
<keyword evidence="2" id="KW-0479">Metal-binding</keyword>
<proteinExistence type="predicted"/>
<dbReference type="SFLD" id="SFLDS00003">
    <property type="entry name" value="Haloacid_Dehalogenase"/>
    <property type="match status" value="1"/>
</dbReference>
<dbReference type="SUPFAM" id="SSF56784">
    <property type="entry name" value="HAD-like"/>
    <property type="match status" value="1"/>
</dbReference>
<dbReference type="PANTHER" id="PTHR43434">
    <property type="entry name" value="PHOSPHOGLYCOLATE PHOSPHATASE"/>
    <property type="match status" value="1"/>
</dbReference>
<evidence type="ECO:0000313" key="4">
    <source>
        <dbReference type="Proteomes" id="UP000316905"/>
    </source>
</evidence>
<dbReference type="SFLD" id="SFLDG01129">
    <property type="entry name" value="C1.5:_HAD__Beta-PGM__Phosphata"/>
    <property type="match status" value="1"/>
</dbReference>
<dbReference type="SFLD" id="SFLDG01135">
    <property type="entry name" value="C1.5.6:_HAD__Beta-PGM__Phospha"/>
    <property type="match status" value="1"/>
</dbReference>
<evidence type="ECO:0000256" key="1">
    <source>
        <dbReference type="ARBA" id="ARBA00001946"/>
    </source>
</evidence>
<dbReference type="InterPro" id="IPR036412">
    <property type="entry name" value="HAD-like_sf"/>
</dbReference>
<dbReference type="Gene3D" id="1.10.150.240">
    <property type="entry name" value="Putative phosphatase, domain 2"/>
    <property type="match status" value="1"/>
</dbReference>
<dbReference type="Pfam" id="PF13419">
    <property type="entry name" value="HAD_2"/>
    <property type="match status" value="1"/>
</dbReference>
<dbReference type="InterPro" id="IPR023198">
    <property type="entry name" value="PGP-like_dom2"/>
</dbReference>
<dbReference type="EMBL" id="VLKY01000008">
    <property type="protein sequence ID" value="TWI53416.1"/>
    <property type="molecule type" value="Genomic_DNA"/>
</dbReference>
<dbReference type="Gene3D" id="3.40.50.1000">
    <property type="entry name" value="HAD superfamily/HAD-like"/>
    <property type="match status" value="1"/>
</dbReference>
<dbReference type="GO" id="GO:0008967">
    <property type="term" value="F:phosphoglycolate phosphatase activity"/>
    <property type="evidence" value="ECO:0007669"/>
    <property type="project" value="TreeGrafter"/>
</dbReference>
<dbReference type="NCBIfam" id="TIGR01549">
    <property type="entry name" value="HAD-SF-IA-v1"/>
    <property type="match status" value="1"/>
</dbReference>
<dbReference type="PANTHER" id="PTHR43434:SF24">
    <property type="entry name" value="HYDROLASE-RELATED"/>
    <property type="match status" value="1"/>
</dbReference>
<dbReference type="InterPro" id="IPR050155">
    <property type="entry name" value="HAD-like_hydrolase_sf"/>
</dbReference>
<protein>
    <submittedName>
        <fullName evidence="3">Phosphoglycolate phosphatase</fullName>
    </submittedName>
</protein>
<dbReference type="RefSeq" id="WP_145142417.1">
    <property type="nucleotide sequence ID" value="NZ_VLKY01000008.1"/>
</dbReference>
<dbReference type="InterPro" id="IPR041492">
    <property type="entry name" value="HAD_2"/>
</dbReference>
<keyword evidence="4" id="KW-1185">Reference proteome</keyword>
<dbReference type="GO" id="GO:0005829">
    <property type="term" value="C:cytosol"/>
    <property type="evidence" value="ECO:0007669"/>
    <property type="project" value="TreeGrafter"/>
</dbReference>
<evidence type="ECO:0000313" key="3">
    <source>
        <dbReference type="EMBL" id="TWI53416.1"/>
    </source>
</evidence>
<gene>
    <name evidence="3" type="ORF">IQ22_02631</name>
</gene>
<dbReference type="AlphaFoldDB" id="A0A562QBL1"/>
<comment type="caution">
    <text evidence="3">The sequence shown here is derived from an EMBL/GenBank/DDBJ whole genome shotgun (WGS) entry which is preliminary data.</text>
</comment>
<sequence length="219" mass="24399">MASYDLLIFDWDGTLCDSIERIIHVMQAAAKELGLPARSASSIKAIIGLGLPEAISTLYPELEGEAVESFRQCYSQYFILHDQEPSPLFDGVTEALQAFRSQGYWLAVATGKSRQGLNRALASKGLSHFFDVTRCADETASKPDPLMLNEILAHCSTHSSRALMIGDAAFDLEMARRAQMDSVAVSYGAQPSHVLRDYKPRMVIDHFNELRTWLVRSER</sequence>
<reference evidence="3 4" key="1">
    <citation type="journal article" date="2015" name="Stand. Genomic Sci.">
        <title>Genomic Encyclopedia of Bacterial and Archaeal Type Strains, Phase III: the genomes of soil and plant-associated and newly described type strains.</title>
        <authorList>
            <person name="Whitman W.B."/>
            <person name="Woyke T."/>
            <person name="Klenk H.P."/>
            <person name="Zhou Y."/>
            <person name="Lilburn T.G."/>
            <person name="Beck B.J."/>
            <person name="De Vos P."/>
            <person name="Vandamme P."/>
            <person name="Eisen J.A."/>
            <person name="Garrity G."/>
            <person name="Hugenholtz P."/>
            <person name="Kyrpides N.C."/>
        </authorList>
    </citation>
    <scope>NUCLEOTIDE SEQUENCE [LARGE SCALE GENOMIC DNA]</scope>
    <source>
        <strain evidence="3 4">CGMCC 1.6858</strain>
    </source>
</reference>
<evidence type="ECO:0000256" key="2">
    <source>
        <dbReference type="ARBA" id="ARBA00022723"/>
    </source>
</evidence>
<dbReference type="GO" id="GO:0006281">
    <property type="term" value="P:DNA repair"/>
    <property type="evidence" value="ECO:0007669"/>
    <property type="project" value="TreeGrafter"/>
</dbReference>
<comment type="cofactor">
    <cofactor evidence="1">
        <name>Mg(2+)</name>
        <dbReference type="ChEBI" id="CHEBI:18420"/>
    </cofactor>
</comment>
<dbReference type="GO" id="GO:0046872">
    <property type="term" value="F:metal ion binding"/>
    <property type="evidence" value="ECO:0007669"/>
    <property type="project" value="UniProtKB-KW"/>
</dbReference>
<organism evidence="3 4">
    <name type="scientific">Pseudomonas duriflava</name>
    <dbReference type="NCBI Taxonomy" id="459528"/>
    <lineage>
        <taxon>Bacteria</taxon>
        <taxon>Pseudomonadati</taxon>
        <taxon>Pseudomonadota</taxon>
        <taxon>Gammaproteobacteria</taxon>
        <taxon>Pseudomonadales</taxon>
        <taxon>Pseudomonadaceae</taxon>
        <taxon>Pseudomonas</taxon>
    </lineage>
</organism>
<dbReference type="InterPro" id="IPR023214">
    <property type="entry name" value="HAD_sf"/>
</dbReference>
<dbReference type="OrthoDB" id="9782449at2"/>
<name>A0A562QBL1_9PSED</name>
<accession>A0A562QBL1</accession>